<dbReference type="Proteomes" id="UP000240322">
    <property type="component" value="Unassembled WGS sequence"/>
</dbReference>
<keyword evidence="1" id="KW-0812">Transmembrane</keyword>
<feature type="transmembrane region" description="Helical" evidence="1">
    <location>
        <begin position="37"/>
        <end position="57"/>
    </location>
</feature>
<dbReference type="Pfam" id="PF11755">
    <property type="entry name" value="DUF3311"/>
    <property type="match status" value="1"/>
</dbReference>
<gene>
    <name evidence="2" type="ORF">B9Q03_05425</name>
</gene>
<protein>
    <recommendedName>
        <fullName evidence="4">DUF3311 domain-containing protein</fullName>
    </recommendedName>
</protein>
<organism evidence="2 3">
    <name type="scientific">Candidatus Marsarchaeota G2 archaeon OSP_D</name>
    <dbReference type="NCBI Taxonomy" id="1978157"/>
    <lineage>
        <taxon>Archaea</taxon>
        <taxon>Candidatus Marsarchaeota</taxon>
        <taxon>Candidatus Marsarchaeota group 2</taxon>
    </lineage>
</organism>
<comment type="caution">
    <text evidence="2">The sequence shown here is derived from an EMBL/GenBank/DDBJ whole genome shotgun (WGS) entry which is preliminary data.</text>
</comment>
<evidence type="ECO:0000313" key="2">
    <source>
        <dbReference type="EMBL" id="PSN90986.1"/>
    </source>
</evidence>
<dbReference type="AlphaFoldDB" id="A0A2R6AX89"/>
<reference evidence="2 3" key="1">
    <citation type="submission" date="2017-04" db="EMBL/GenBank/DDBJ databases">
        <title>Novel microbial lineages endemic to geothermal iron-oxide mats fill important gaps in the evolutionary history of Archaea.</title>
        <authorList>
            <person name="Jay Z.J."/>
            <person name="Beam J.P."/>
            <person name="Dlakic M."/>
            <person name="Rusch D.B."/>
            <person name="Kozubal M.A."/>
            <person name="Inskeep W.P."/>
        </authorList>
    </citation>
    <scope>NUCLEOTIDE SEQUENCE [LARGE SCALE GENOMIC DNA]</scope>
    <source>
        <strain evidence="2">OSP_D</strain>
    </source>
</reference>
<proteinExistence type="predicted"/>
<feature type="transmembrane region" description="Helical" evidence="1">
    <location>
        <begin position="7"/>
        <end position="25"/>
    </location>
</feature>
<name>A0A2R6AX89_9ARCH</name>
<keyword evidence="1" id="KW-0472">Membrane</keyword>
<accession>A0A2R6AX89</accession>
<dbReference type="EMBL" id="NEXE01000039">
    <property type="protein sequence ID" value="PSN90986.1"/>
    <property type="molecule type" value="Genomic_DNA"/>
</dbReference>
<evidence type="ECO:0008006" key="4">
    <source>
        <dbReference type="Google" id="ProtNLM"/>
    </source>
</evidence>
<evidence type="ECO:0000256" key="1">
    <source>
        <dbReference type="SAM" id="Phobius"/>
    </source>
</evidence>
<sequence length="70" mass="7685">MSARTVVAGILLFVPFVAVLIPQLFNKVEPTLGGLPFFVWYQLIWVVLGGILVFASYRVYNSGKVRGGQA</sequence>
<evidence type="ECO:0000313" key="3">
    <source>
        <dbReference type="Proteomes" id="UP000240322"/>
    </source>
</evidence>
<dbReference type="InterPro" id="IPR021741">
    <property type="entry name" value="DUF3311"/>
</dbReference>
<keyword evidence="1" id="KW-1133">Transmembrane helix</keyword>